<comment type="caution">
    <text evidence="2">The sequence shown here is derived from an EMBL/GenBank/DDBJ whole genome shotgun (WGS) entry which is preliminary data.</text>
</comment>
<evidence type="ECO:0000259" key="1">
    <source>
        <dbReference type="Pfam" id="PF12867"/>
    </source>
</evidence>
<dbReference type="Pfam" id="PF12867">
    <property type="entry name" value="DinB_2"/>
    <property type="match status" value="1"/>
</dbReference>
<feature type="domain" description="DinB-like" evidence="1">
    <location>
        <begin position="18"/>
        <end position="148"/>
    </location>
</feature>
<dbReference type="InterPro" id="IPR034660">
    <property type="entry name" value="DinB/YfiT-like"/>
</dbReference>
<protein>
    <recommendedName>
        <fullName evidence="1">DinB-like domain-containing protein</fullName>
    </recommendedName>
</protein>
<dbReference type="Proteomes" id="UP001238088">
    <property type="component" value="Unassembled WGS sequence"/>
</dbReference>
<dbReference type="RefSeq" id="WP_307478423.1">
    <property type="nucleotide sequence ID" value="NZ_JAUSUB010000030.1"/>
</dbReference>
<sequence length="153" mass="17849">MNKQRENILQHYEVSIKFVESLSALIEDQWRSQIAEGKWTIAEVIGHLGPWDEFVLNKRIPYLFSKADLPKGPDAKEMNAESAIRARQQSKEITINQFIEVRTALYETMKQIPETRWEEEIHIGKSTLTLSDYFLGLAEHDQHHFNQILSLRG</sequence>
<dbReference type="Gene3D" id="1.20.120.450">
    <property type="entry name" value="dinb family like domain"/>
    <property type="match status" value="1"/>
</dbReference>
<accession>A0ABU0APF4</accession>
<dbReference type="EMBL" id="JAUSUB010000030">
    <property type="protein sequence ID" value="MDQ0272910.1"/>
    <property type="molecule type" value="Genomic_DNA"/>
</dbReference>
<dbReference type="SUPFAM" id="SSF109854">
    <property type="entry name" value="DinB/YfiT-like putative metalloenzymes"/>
    <property type="match status" value="1"/>
</dbReference>
<evidence type="ECO:0000313" key="2">
    <source>
        <dbReference type="EMBL" id="MDQ0272910.1"/>
    </source>
</evidence>
<keyword evidence="3" id="KW-1185">Reference proteome</keyword>
<reference evidence="2 3" key="1">
    <citation type="submission" date="2023-07" db="EMBL/GenBank/DDBJ databases">
        <title>Genomic Encyclopedia of Type Strains, Phase IV (KMG-IV): sequencing the most valuable type-strain genomes for metagenomic binning, comparative biology and taxonomic classification.</title>
        <authorList>
            <person name="Goeker M."/>
        </authorList>
    </citation>
    <scope>NUCLEOTIDE SEQUENCE [LARGE SCALE GENOMIC DNA]</scope>
    <source>
        <strain evidence="2 3">DSM 23494</strain>
    </source>
</reference>
<organism evidence="2 3">
    <name type="scientific">Cytobacillus purgationiresistens</name>
    <dbReference type="NCBI Taxonomy" id="863449"/>
    <lineage>
        <taxon>Bacteria</taxon>
        <taxon>Bacillati</taxon>
        <taxon>Bacillota</taxon>
        <taxon>Bacilli</taxon>
        <taxon>Bacillales</taxon>
        <taxon>Bacillaceae</taxon>
        <taxon>Cytobacillus</taxon>
    </lineage>
</organism>
<name>A0ABU0APF4_9BACI</name>
<dbReference type="InterPro" id="IPR024775">
    <property type="entry name" value="DinB-like"/>
</dbReference>
<proteinExistence type="predicted"/>
<evidence type="ECO:0000313" key="3">
    <source>
        <dbReference type="Proteomes" id="UP001238088"/>
    </source>
</evidence>
<gene>
    <name evidence="2" type="ORF">J2S17_004803</name>
</gene>